<dbReference type="InterPro" id="IPR008271">
    <property type="entry name" value="Ser/Thr_kinase_AS"/>
</dbReference>
<dbReference type="RefSeq" id="WP_145086723.1">
    <property type="nucleotide sequence ID" value="NZ_CP036274.1"/>
</dbReference>
<accession>A0A517Y865</accession>
<dbReference type="Proteomes" id="UP000315017">
    <property type="component" value="Chromosome"/>
</dbReference>
<evidence type="ECO:0000256" key="4">
    <source>
        <dbReference type="ARBA" id="ARBA00022741"/>
    </source>
</evidence>
<dbReference type="Gene3D" id="1.10.510.10">
    <property type="entry name" value="Transferase(Phosphotransferase) domain 1"/>
    <property type="match status" value="1"/>
</dbReference>
<evidence type="ECO:0000256" key="2">
    <source>
        <dbReference type="ARBA" id="ARBA00022527"/>
    </source>
</evidence>
<dbReference type="PANTHER" id="PTHR43289:SF6">
    <property type="entry name" value="SERINE_THREONINE-PROTEIN KINASE NEKL-3"/>
    <property type="match status" value="1"/>
</dbReference>
<gene>
    <name evidence="9" type="primary">pknH_1</name>
    <name evidence="9" type="ORF">ETAA8_14100</name>
</gene>
<evidence type="ECO:0000256" key="3">
    <source>
        <dbReference type="ARBA" id="ARBA00022679"/>
    </source>
</evidence>
<dbReference type="SUPFAM" id="SSF49899">
    <property type="entry name" value="Concanavalin A-like lectins/glucanases"/>
    <property type="match status" value="1"/>
</dbReference>
<evidence type="ECO:0000313" key="10">
    <source>
        <dbReference type="Proteomes" id="UP000315017"/>
    </source>
</evidence>
<dbReference type="OrthoDB" id="6111975at2"/>
<name>A0A517Y865_9BACT</name>
<keyword evidence="4" id="KW-0547">Nucleotide-binding</keyword>
<dbReference type="PANTHER" id="PTHR43289">
    <property type="entry name" value="MITOGEN-ACTIVATED PROTEIN KINASE KINASE KINASE 20-RELATED"/>
    <property type="match status" value="1"/>
</dbReference>
<dbReference type="Gene3D" id="3.30.200.20">
    <property type="entry name" value="Phosphorylase Kinase, domain 1"/>
    <property type="match status" value="1"/>
</dbReference>
<dbReference type="Gene3D" id="1.10.10.1320">
    <property type="entry name" value="Anti-sigma factor, zinc-finger domain"/>
    <property type="match status" value="1"/>
</dbReference>
<dbReference type="CDD" id="cd14014">
    <property type="entry name" value="STKc_PknB_like"/>
    <property type="match status" value="1"/>
</dbReference>
<organism evidence="9 10">
    <name type="scientific">Anatilimnocola aggregata</name>
    <dbReference type="NCBI Taxonomy" id="2528021"/>
    <lineage>
        <taxon>Bacteria</taxon>
        <taxon>Pseudomonadati</taxon>
        <taxon>Planctomycetota</taxon>
        <taxon>Planctomycetia</taxon>
        <taxon>Pirellulales</taxon>
        <taxon>Pirellulaceae</taxon>
        <taxon>Anatilimnocola</taxon>
    </lineage>
</organism>
<dbReference type="GO" id="GO:0005524">
    <property type="term" value="F:ATP binding"/>
    <property type="evidence" value="ECO:0007669"/>
    <property type="project" value="UniProtKB-KW"/>
</dbReference>
<dbReference type="EC" id="2.7.11.1" evidence="1"/>
<proteinExistence type="predicted"/>
<dbReference type="InterPro" id="IPR032675">
    <property type="entry name" value="LRR_dom_sf"/>
</dbReference>
<keyword evidence="2" id="KW-0723">Serine/threonine-protein kinase</keyword>
<dbReference type="InterPro" id="IPR041916">
    <property type="entry name" value="Anti_sigma_zinc_sf"/>
</dbReference>
<dbReference type="FunFam" id="1.10.510.10:FF:000021">
    <property type="entry name" value="Serine/threonine protein kinase"/>
    <property type="match status" value="1"/>
</dbReference>
<dbReference type="PROSITE" id="PS00108">
    <property type="entry name" value="PROTEIN_KINASE_ST"/>
    <property type="match status" value="1"/>
</dbReference>
<dbReference type="KEGG" id="aagg:ETAA8_14100"/>
<dbReference type="Gene3D" id="3.80.10.10">
    <property type="entry name" value="Ribonuclease Inhibitor"/>
    <property type="match status" value="1"/>
</dbReference>
<reference evidence="9 10" key="1">
    <citation type="submission" date="2019-02" db="EMBL/GenBank/DDBJ databases">
        <title>Deep-cultivation of Planctomycetes and their phenomic and genomic characterization uncovers novel biology.</title>
        <authorList>
            <person name="Wiegand S."/>
            <person name="Jogler M."/>
            <person name="Boedeker C."/>
            <person name="Pinto D."/>
            <person name="Vollmers J."/>
            <person name="Rivas-Marin E."/>
            <person name="Kohn T."/>
            <person name="Peeters S.H."/>
            <person name="Heuer A."/>
            <person name="Rast P."/>
            <person name="Oberbeckmann S."/>
            <person name="Bunk B."/>
            <person name="Jeske O."/>
            <person name="Meyerdierks A."/>
            <person name="Storesund J.E."/>
            <person name="Kallscheuer N."/>
            <person name="Luecker S."/>
            <person name="Lage O.M."/>
            <person name="Pohl T."/>
            <person name="Merkel B.J."/>
            <person name="Hornburger P."/>
            <person name="Mueller R.-W."/>
            <person name="Bruemmer F."/>
            <person name="Labrenz M."/>
            <person name="Spormann A.M."/>
            <person name="Op den Camp H."/>
            <person name="Overmann J."/>
            <person name="Amann R."/>
            <person name="Jetten M.S.M."/>
            <person name="Mascher T."/>
            <person name="Medema M.H."/>
            <person name="Devos D.P."/>
            <person name="Kaster A.-K."/>
            <person name="Ovreas L."/>
            <person name="Rohde M."/>
            <person name="Galperin M.Y."/>
            <person name="Jogler C."/>
        </authorList>
    </citation>
    <scope>NUCLEOTIDE SEQUENCE [LARGE SCALE GENOMIC DNA]</scope>
    <source>
        <strain evidence="9 10">ETA_A8</strain>
    </source>
</reference>
<dbReference type="InterPro" id="IPR000719">
    <property type="entry name" value="Prot_kinase_dom"/>
</dbReference>
<dbReference type="Pfam" id="PF13385">
    <property type="entry name" value="Laminin_G_3"/>
    <property type="match status" value="1"/>
</dbReference>
<dbReference type="SUPFAM" id="SSF56112">
    <property type="entry name" value="Protein kinase-like (PK-like)"/>
    <property type="match status" value="1"/>
</dbReference>
<keyword evidence="10" id="KW-1185">Reference proteome</keyword>
<evidence type="ECO:0000313" key="9">
    <source>
        <dbReference type="EMBL" id="QDU26332.1"/>
    </source>
</evidence>
<dbReference type="Gene3D" id="2.60.120.200">
    <property type="match status" value="1"/>
</dbReference>
<dbReference type="InterPro" id="IPR013320">
    <property type="entry name" value="ConA-like_dom_sf"/>
</dbReference>
<dbReference type="GO" id="GO:0004674">
    <property type="term" value="F:protein serine/threonine kinase activity"/>
    <property type="evidence" value="ECO:0007669"/>
    <property type="project" value="UniProtKB-KW"/>
</dbReference>
<evidence type="ECO:0000256" key="5">
    <source>
        <dbReference type="ARBA" id="ARBA00022777"/>
    </source>
</evidence>
<sequence>MSDPNCPSVEQLSNYCLGKVSASELESLEQHVDTCHTCQETVEQLDRSVDTFLVKLRSPAVANPHQNEAPLRSAMAAVRNPEEKSLPRKPSTDTISSAGETGAHATLSLADFMQRLVASQLMTMDVAQRALDELPAEKRPADGKAAAVALAKAGKLTSFQAQAIYQGKHKQLVVAEREILDLLGKGGMGNVYRTRHRRLDRIEALKLIAPKALASPEAKQRFEREARAAARLNHPNVVTTYDAGEANGQHFLAMEFINGSDLARIVKESGPLSIEQAVSCIKQAAAGLQAAHDVGIVHRDIKPHNLLLEGNGRVKILDMGLARINDQAETQRRDGLTQSGQMMGTIDFMSPEQTLDVHTVTAASDIYSLGCTLYYLLSGKAPFASDSLGATMMAHHQQAPPSLTSIRPEVPASLEASYLKMMAKKPEDRFASMREIVDELDQLHLATKSGSFPAISGHQATGTSFSQNTVALTQPSRPGKQQPVASSSKSSSRRNWLAVALVGLAILGVVAAGVTFSIRTPEGELEVVLADGVADDVKLTVSQAGKQTEISKANDWKITLTDGKYAVELAQPDEQQLTIDKRTVTISKDKREIVRVSLKTTPPVVKVPETTSPQIIPAEPPLPTTPVTNSPSTPWALKFDGEDYVQIPNLILEDSKPFTFEARLADGAIQKGNHAAIFHSYSVTENAPSQVMIGLVSWDVDLSKRNNAIHVTTSAKPGIVFPTGTPPRREELAHIAVVIDHGECEIYLNGTRSTNDGFKFGNAGTKEYSQTTRIGARIDKNVGSGDGYRGFIQQVRISNSVRYKGTFVPPATLEADGDTKLLYKMDEGTGKVLQDSSGNNLHGEIVGAEWTRELPQPPPLAPGVKELAKGEWHEMLPHINLQWDGVRGTWEKVESGLKGTGNGSALVIPAEIAPGESYEARLRFKVLEDRHEIGLICPSGVATRFKVMCRSSKSNFSGLDLINGKWPGEPENDSSVPTPPLALDKIHELHVSVMNQTNTCSVQTMLNGKEFINWSGPHSAISIFSNGKFGPTRCLGVAIGDGTNPTIEVESFELRCDSAPLRLLPSEPTTAEHKAAEHFQNLGAKLTLLMEDGSMPYNLKALPFRKPFKVLYLDAGGTKVTDDDLKQHLAALQNLKLILLWGTRITDAGFEQLAALPQLESIESCPPGLTDQGLVALQPIAANLKHINLGFAGGISGKGLSALGPLPKLRYVSLAKANFDEPMFDWLASCPLLSGVSLEFVKMTRPLGEKLATCKQLRSVNLQQAVISPEDRAYLYEKLPGCLFKWNKEVYFSPMLLPGKDVLAAIDIAQSPLSDQWTPHAELRSKGVRSQVELSRDLPEEYDLHLVISRDYRHGWKVFVPVTGNRTVELVMDLLTGKMGSNGLLQGREHKIMGITGNKLNGRVFSDETFAEGTPAVVTIQVRKNDVRVRREGELIMQLNGDLSTLVPLIDKEVAPGAIVLRCFGGNDTYFNLHQSHLETNVQPLPKLP</sequence>
<keyword evidence="6" id="KW-0067">ATP-binding</keyword>
<dbReference type="EMBL" id="CP036274">
    <property type="protein sequence ID" value="QDU26332.1"/>
    <property type="molecule type" value="Genomic_DNA"/>
</dbReference>
<evidence type="ECO:0000256" key="7">
    <source>
        <dbReference type="SAM" id="MobiDB-lite"/>
    </source>
</evidence>
<dbReference type="SUPFAM" id="SSF52047">
    <property type="entry name" value="RNI-like"/>
    <property type="match status" value="1"/>
</dbReference>
<keyword evidence="3 9" id="KW-0808">Transferase</keyword>
<evidence type="ECO:0000256" key="6">
    <source>
        <dbReference type="ARBA" id="ARBA00022840"/>
    </source>
</evidence>
<dbReference type="PROSITE" id="PS50011">
    <property type="entry name" value="PROTEIN_KINASE_DOM"/>
    <property type="match status" value="1"/>
</dbReference>
<evidence type="ECO:0000256" key="1">
    <source>
        <dbReference type="ARBA" id="ARBA00012513"/>
    </source>
</evidence>
<keyword evidence="5 9" id="KW-0418">Kinase</keyword>
<dbReference type="Pfam" id="PF00069">
    <property type="entry name" value="Pkinase"/>
    <property type="match status" value="1"/>
</dbReference>
<dbReference type="SMART" id="SM00220">
    <property type="entry name" value="S_TKc"/>
    <property type="match status" value="1"/>
</dbReference>
<protein>
    <recommendedName>
        <fullName evidence="1">non-specific serine/threonine protein kinase</fullName>
        <ecNumber evidence="1">2.7.11.1</ecNumber>
    </recommendedName>
</protein>
<dbReference type="InterPro" id="IPR011009">
    <property type="entry name" value="Kinase-like_dom_sf"/>
</dbReference>
<feature type="region of interest" description="Disordered" evidence="7">
    <location>
        <begin position="79"/>
        <end position="100"/>
    </location>
</feature>
<feature type="domain" description="Protein kinase" evidence="8">
    <location>
        <begin position="177"/>
        <end position="447"/>
    </location>
</feature>
<evidence type="ECO:0000259" key="8">
    <source>
        <dbReference type="PROSITE" id="PS50011"/>
    </source>
</evidence>